<dbReference type="GO" id="GO:0045151">
    <property type="term" value="P:acetoin biosynthetic process"/>
    <property type="evidence" value="ECO:0007669"/>
    <property type="project" value="UniProtKB-UniRule"/>
</dbReference>
<organism evidence="10 11">
    <name type="scientific">Streptococcus infantis ATCC 700779</name>
    <dbReference type="NCBI Taxonomy" id="889204"/>
    <lineage>
        <taxon>Bacteria</taxon>
        <taxon>Bacillati</taxon>
        <taxon>Bacillota</taxon>
        <taxon>Bacilli</taxon>
        <taxon>Lactobacillales</taxon>
        <taxon>Streptococcaceae</taxon>
        <taxon>Streptococcus</taxon>
    </lineage>
</organism>
<comment type="caution">
    <text evidence="10">The sequence shown here is derived from an EMBL/GenBank/DDBJ whole genome shotgun (WGS) entry which is preliminary data.</text>
</comment>
<dbReference type="SUPFAM" id="SSF117856">
    <property type="entry name" value="AF0104/ALDC/Ptd012-like"/>
    <property type="match status" value="1"/>
</dbReference>
<keyword evidence="6 9" id="KW-0210">Decarboxylase</keyword>
<evidence type="ECO:0000256" key="5">
    <source>
        <dbReference type="ARBA" id="ARBA00020164"/>
    </source>
</evidence>
<dbReference type="Proteomes" id="UP000002815">
    <property type="component" value="Unassembled WGS sequence"/>
</dbReference>
<name>E8JZ76_9STRE</name>
<reference evidence="10 11" key="1">
    <citation type="submission" date="2010-12" db="EMBL/GenBank/DDBJ databases">
        <authorList>
            <person name="Muzny D."/>
            <person name="Qin X."/>
            <person name="Deng J."/>
            <person name="Jiang H."/>
            <person name="Liu Y."/>
            <person name="Qu J."/>
            <person name="Song X.-Z."/>
            <person name="Zhang L."/>
            <person name="Thornton R."/>
            <person name="Coyle M."/>
            <person name="Francisco L."/>
            <person name="Jackson L."/>
            <person name="Javaid M."/>
            <person name="Korchina V."/>
            <person name="Kovar C."/>
            <person name="Mata R."/>
            <person name="Mathew T."/>
            <person name="Ngo R."/>
            <person name="Nguyen L."/>
            <person name="Nguyen N."/>
            <person name="Okwuonu G."/>
            <person name="Ongeri F."/>
            <person name="Pham C."/>
            <person name="Simmons D."/>
            <person name="Wilczek-Boney K."/>
            <person name="Hale W."/>
            <person name="Jakkamsetti A."/>
            <person name="Pham P."/>
            <person name="Ruth R."/>
            <person name="San Lucas F."/>
            <person name="Warren J."/>
            <person name="Zhang J."/>
            <person name="Zhao Z."/>
            <person name="Zhou C."/>
            <person name="Zhu D."/>
            <person name="Lee S."/>
            <person name="Bess C."/>
            <person name="Blankenburg K."/>
            <person name="Forbes L."/>
            <person name="Fu Q."/>
            <person name="Gubbala S."/>
            <person name="Hirani K."/>
            <person name="Jayaseelan J.C."/>
            <person name="Lara F."/>
            <person name="Munidasa M."/>
            <person name="Palculict T."/>
            <person name="Patil S."/>
            <person name="Pu L.-L."/>
            <person name="Saada N."/>
            <person name="Tang L."/>
            <person name="Weissenberger G."/>
            <person name="Zhu Y."/>
            <person name="Hemphill L."/>
            <person name="Shang Y."/>
            <person name="Youmans B."/>
            <person name="Ayvaz T."/>
            <person name="Ross M."/>
            <person name="Santibanez J."/>
            <person name="Aqrawi P."/>
            <person name="Gross S."/>
            <person name="Joshi V."/>
            <person name="Fowler G."/>
            <person name="Nazareth L."/>
            <person name="Reid J."/>
            <person name="Worley K."/>
            <person name="Petrosino J."/>
            <person name="Highlander S."/>
            <person name="Gibbs R."/>
        </authorList>
    </citation>
    <scope>NUCLEOTIDE SEQUENCE [LARGE SCALE GENOMIC DNA]</scope>
    <source>
        <strain evidence="10 11">ATCC 700779</strain>
    </source>
</reference>
<dbReference type="UniPathway" id="UPA00626">
    <property type="reaction ID" value="UER00678"/>
</dbReference>
<keyword evidence="7 9" id="KW-0005">Acetoin biosynthesis</keyword>
<keyword evidence="11" id="KW-1185">Reference proteome</keyword>
<dbReference type="AlphaFoldDB" id="E8JZ76"/>
<comment type="pathway">
    <text evidence="2 9">Polyol metabolism; (R,R)-butane-2,3-diol biosynthesis; (R,R)-butane-2,3-diol from pyruvate: step 2/3.</text>
</comment>
<evidence type="ECO:0000256" key="1">
    <source>
        <dbReference type="ARBA" id="ARBA00001784"/>
    </source>
</evidence>
<dbReference type="CDD" id="cd17299">
    <property type="entry name" value="acetolactate_decarboxylase"/>
    <property type="match status" value="1"/>
</dbReference>
<evidence type="ECO:0000256" key="4">
    <source>
        <dbReference type="ARBA" id="ARBA00013204"/>
    </source>
</evidence>
<dbReference type="PIRSF" id="PIRSF001332">
    <property type="entry name" value="Acetolac_decarb"/>
    <property type="match status" value="1"/>
</dbReference>
<dbReference type="NCBIfam" id="TIGR01252">
    <property type="entry name" value="acetolac_decarb"/>
    <property type="match status" value="1"/>
</dbReference>
<gene>
    <name evidence="10" type="primary">budA</name>
    <name evidence="10" type="ORF">HMPREF9423_0539</name>
</gene>
<protein>
    <recommendedName>
        <fullName evidence="5 9">Alpha-acetolactate decarboxylase</fullName>
        <ecNumber evidence="4 9">4.1.1.5</ecNumber>
    </recommendedName>
</protein>
<dbReference type="EC" id="4.1.1.5" evidence="4 9"/>
<sequence length="255" mass="28701">MIYLVSKFSKKSEMIKVQEPVKLFQYNTLGALMAGLYGGTMTVGELLEHGDLGLGTLDSIDGELIVLDGKAYQAKGSGEKPEIVEVSPDALIPYAAVVPHQAEVIFRQRFEMTDQELEKRIESYYDGENLFRSIKIHGDFKHMHVRMIPKSTSETKFAEVATHQPEYSCENVSGTIVGFWTPEIFHGVSVAGYHLHFISDDLTFGGHVMDFVIKEGIVEVGAVDQLDQRFPVQDRQYLFAKFNVDEMKKDIDQAE</sequence>
<evidence type="ECO:0000313" key="10">
    <source>
        <dbReference type="EMBL" id="EFX36895.1"/>
    </source>
</evidence>
<accession>E8JZ76</accession>
<evidence type="ECO:0000256" key="7">
    <source>
        <dbReference type="ARBA" id="ARBA00023061"/>
    </source>
</evidence>
<dbReference type="HOGENOM" id="CLU_072561_0_0_9"/>
<keyword evidence="8 9" id="KW-0456">Lyase</keyword>
<dbReference type="InterPro" id="IPR005128">
    <property type="entry name" value="Acetolactate_a_deCO2ase"/>
</dbReference>
<evidence type="ECO:0000256" key="2">
    <source>
        <dbReference type="ARBA" id="ARBA00005170"/>
    </source>
</evidence>
<dbReference type="PANTHER" id="PTHR35524:SF1">
    <property type="entry name" value="ALPHA-ACETOLACTATE DECARBOXYLASE"/>
    <property type="match status" value="1"/>
</dbReference>
<evidence type="ECO:0000256" key="6">
    <source>
        <dbReference type="ARBA" id="ARBA00022793"/>
    </source>
</evidence>
<dbReference type="EMBL" id="AEVD01000005">
    <property type="protein sequence ID" value="EFX36895.1"/>
    <property type="molecule type" value="Genomic_DNA"/>
</dbReference>
<dbReference type="Pfam" id="PF03306">
    <property type="entry name" value="AAL_decarboxy"/>
    <property type="match status" value="1"/>
</dbReference>
<evidence type="ECO:0000256" key="3">
    <source>
        <dbReference type="ARBA" id="ARBA00007106"/>
    </source>
</evidence>
<dbReference type="GO" id="GO:0047605">
    <property type="term" value="F:acetolactate decarboxylase activity"/>
    <property type="evidence" value="ECO:0007669"/>
    <property type="project" value="UniProtKB-UniRule"/>
</dbReference>
<evidence type="ECO:0000313" key="11">
    <source>
        <dbReference type="Proteomes" id="UP000002815"/>
    </source>
</evidence>
<evidence type="ECO:0000256" key="9">
    <source>
        <dbReference type="PIRNR" id="PIRNR001332"/>
    </source>
</evidence>
<proteinExistence type="inferred from homology"/>
<dbReference type="PANTHER" id="PTHR35524">
    <property type="entry name" value="ALPHA-ACETOLACTATE DECARBOXYLASE"/>
    <property type="match status" value="1"/>
</dbReference>
<dbReference type="eggNOG" id="COG3527">
    <property type="taxonomic scope" value="Bacteria"/>
</dbReference>
<evidence type="ECO:0000256" key="8">
    <source>
        <dbReference type="ARBA" id="ARBA00023239"/>
    </source>
</evidence>
<dbReference type="Gene3D" id="3.30.1330.80">
    <property type="entry name" value="Hypothetical protein, similar to alpha- acetolactate decarboxylase, domain 2"/>
    <property type="match status" value="2"/>
</dbReference>
<comment type="catalytic activity">
    <reaction evidence="1 9">
        <text>(2S)-2-acetolactate + H(+) = (R)-acetoin + CO2</text>
        <dbReference type="Rhea" id="RHEA:21580"/>
        <dbReference type="ChEBI" id="CHEBI:15378"/>
        <dbReference type="ChEBI" id="CHEBI:15686"/>
        <dbReference type="ChEBI" id="CHEBI:16526"/>
        <dbReference type="ChEBI" id="CHEBI:58476"/>
        <dbReference type="EC" id="4.1.1.5"/>
    </reaction>
</comment>
<comment type="similarity">
    <text evidence="3 9">Belongs to the alpha-acetolactate decarboxylase family.</text>
</comment>